<keyword evidence="10" id="KW-0732">Signal</keyword>
<feature type="chain" id="PRO_5034062321" description="GH18 domain-containing protein" evidence="10">
    <location>
        <begin position="18"/>
        <end position="1644"/>
    </location>
</feature>
<keyword evidence="5" id="KW-0119">Carbohydrate metabolism</keyword>
<dbReference type="OrthoDB" id="73875at2759"/>
<comment type="caution">
    <text evidence="12">The sequence shown here is derived from an EMBL/GenBank/DDBJ whole genome shotgun (WGS) entry which is preliminary data.</text>
</comment>
<keyword evidence="2" id="KW-0147">Chitin-binding</keyword>
<evidence type="ECO:0000313" key="12">
    <source>
        <dbReference type="EMBL" id="KAF5329715.1"/>
    </source>
</evidence>
<dbReference type="GO" id="GO:0008843">
    <property type="term" value="F:endochitinase activity"/>
    <property type="evidence" value="ECO:0007669"/>
    <property type="project" value="UniProtKB-EC"/>
</dbReference>
<evidence type="ECO:0000259" key="11">
    <source>
        <dbReference type="PROSITE" id="PS51910"/>
    </source>
</evidence>
<dbReference type="EMBL" id="JAACJJ010000002">
    <property type="protein sequence ID" value="KAF5329715.1"/>
    <property type="molecule type" value="Genomic_DNA"/>
</dbReference>
<feature type="region of interest" description="Disordered" evidence="9">
    <location>
        <begin position="646"/>
        <end position="669"/>
    </location>
</feature>
<dbReference type="SUPFAM" id="SSF57016">
    <property type="entry name" value="Plant lectins/antimicrobial peptides"/>
    <property type="match status" value="1"/>
</dbReference>
<dbReference type="InterPro" id="IPR011583">
    <property type="entry name" value="Chitinase_II/V-like_cat"/>
</dbReference>
<dbReference type="InterPro" id="IPR050314">
    <property type="entry name" value="Glycosyl_Hydrlase_18"/>
</dbReference>
<reference evidence="12 13" key="1">
    <citation type="journal article" date="2020" name="ISME J.">
        <title>Uncovering the hidden diversity of litter-decomposition mechanisms in mushroom-forming fungi.</title>
        <authorList>
            <person name="Floudas D."/>
            <person name="Bentzer J."/>
            <person name="Ahren D."/>
            <person name="Johansson T."/>
            <person name="Persson P."/>
            <person name="Tunlid A."/>
        </authorList>
    </citation>
    <scope>NUCLEOTIDE SEQUENCE [LARGE SCALE GENOMIC DNA]</scope>
    <source>
        <strain evidence="12 13">CBS 101986</strain>
    </source>
</reference>
<proteinExistence type="predicted"/>
<evidence type="ECO:0000256" key="6">
    <source>
        <dbReference type="ARBA" id="ARBA00023295"/>
    </source>
</evidence>
<dbReference type="PANTHER" id="PTHR11177:SF397">
    <property type="entry name" value="CHITINASE"/>
    <property type="match status" value="1"/>
</dbReference>
<keyword evidence="6 8" id="KW-0326">Glycosidase</keyword>
<evidence type="ECO:0000256" key="4">
    <source>
        <dbReference type="ARBA" id="ARBA00023024"/>
    </source>
</evidence>
<keyword evidence="13" id="KW-1185">Reference proteome</keyword>
<dbReference type="PANTHER" id="PTHR11177">
    <property type="entry name" value="CHITINASE"/>
    <property type="match status" value="1"/>
</dbReference>
<dbReference type="SUPFAM" id="SSF51445">
    <property type="entry name" value="(Trans)glycosidases"/>
    <property type="match status" value="1"/>
</dbReference>
<evidence type="ECO:0000256" key="1">
    <source>
        <dbReference type="ARBA" id="ARBA00000822"/>
    </source>
</evidence>
<evidence type="ECO:0000256" key="7">
    <source>
        <dbReference type="ARBA" id="ARBA00023326"/>
    </source>
</evidence>
<dbReference type="InterPro" id="IPR017853">
    <property type="entry name" value="GH"/>
</dbReference>
<dbReference type="Gene3D" id="3.20.20.80">
    <property type="entry name" value="Glycosidases"/>
    <property type="match status" value="1"/>
</dbReference>
<accession>A0A8H5BUL6</accession>
<evidence type="ECO:0000256" key="2">
    <source>
        <dbReference type="ARBA" id="ARBA00022669"/>
    </source>
</evidence>
<gene>
    <name evidence="12" type="ORF">D9619_009151</name>
</gene>
<evidence type="ECO:0000256" key="9">
    <source>
        <dbReference type="SAM" id="MobiDB-lite"/>
    </source>
</evidence>
<dbReference type="Gene3D" id="3.30.60.10">
    <property type="entry name" value="Endochitinase-like"/>
    <property type="match status" value="1"/>
</dbReference>
<evidence type="ECO:0000313" key="13">
    <source>
        <dbReference type="Proteomes" id="UP000567179"/>
    </source>
</evidence>
<dbReference type="CDD" id="cd00035">
    <property type="entry name" value="ChtBD1"/>
    <property type="match status" value="1"/>
</dbReference>
<dbReference type="GO" id="GO:0006032">
    <property type="term" value="P:chitin catabolic process"/>
    <property type="evidence" value="ECO:0007669"/>
    <property type="project" value="UniProtKB-KW"/>
</dbReference>
<dbReference type="Gene3D" id="3.10.50.10">
    <property type="match status" value="1"/>
</dbReference>
<evidence type="ECO:0000256" key="10">
    <source>
        <dbReference type="SAM" id="SignalP"/>
    </source>
</evidence>
<dbReference type="SUPFAM" id="SSF54556">
    <property type="entry name" value="Chitinase insertion domain"/>
    <property type="match status" value="1"/>
</dbReference>
<protein>
    <recommendedName>
        <fullName evidence="11">GH18 domain-containing protein</fullName>
    </recommendedName>
</protein>
<dbReference type="PROSITE" id="PS51910">
    <property type="entry name" value="GH18_2"/>
    <property type="match status" value="1"/>
</dbReference>
<evidence type="ECO:0000256" key="8">
    <source>
        <dbReference type="RuleBase" id="RU000489"/>
    </source>
</evidence>
<keyword evidence="4" id="KW-0146">Chitin degradation</keyword>
<dbReference type="SMART" id="SM00636">
    <property type="entry name" value="Glyco_18"/>
    <property type="match status" value="1"/>
</dbReference>
<dbReference type="Proteomes" id="UP000567179">
    <property type="component" value="Unassembled WGS sequence"/>
</dbReference>
<dbReference type="InterPro" id="IPR001579">
    <property type="entry name" value="Glyco_hydro_18_chit_AS"/>
</dbReference>
<evidence type="ECO:0000256" key="5">
    <source>
        <dbReference type="ARBA" id="ARBA00023277"/>
    </source>
</evidence>
<dbReference type="GO" id="GO:0000272">
    <property type="term" value="P:polysaccharide catabolic process"/>
    <property type="evidence" value="ECO:0007669"/>
    <property type="project" value="UniProtKB-KW"/>
</dbReference>
<comment type="catalytic activity">
    <reaction evidence="1">
        <text>Random endo-hydrolysis of N-acetyl-beta-D-glucosaminide (1-&gt;4)-beta-linkages in chitin and chitodextrins.</text>
        <dbReference type="EC" id="3.2.1.14"/>
    </reaction>
</comment>
<feature type="signal peptide" evidence="10">
    <location>
        <begin position="1"/>
        <end position="17"/>
    </location>
</feature>
<dbReference type="InterPro" id="IPR029070">
    <property type="entry name" value="Chitinase_insertion_sf"/>
</dbReference>
<feature type="domain" description="GH18" evidence="11">
    <location>
        <begin position="44"/>
        <end position="399"/>
    </location>
</feature>
<dbReference type="GO" id="GO:0008061">
    <property type="term" value="F:chitin binding"/>
    <property type="evidence" value="ECO:0007669"/>
    <property type="project" value="UniProtKB-KW"/>
</dbReference>
<sequence>MLTLIFVQFGFCGTTDEFCGTGCQSNCSPPSPASCGADAQTALTRRIGYYESWATTRPCDAYTPEQISAETLTHVNFAFALISNAFNIIEMSPGDTDLWVRTTALKQRNPALKVFLSIGGWSFNDPPTQHIFSQLVGSDANIAAFTSSALSVLESYGFDGLDIDWEYPAAQDRGGVPADTARYTIFMSQVKNAFGPHGYGLTFTAPSSYWYLQHFDLPGLMQSADWVNIMTYDLHGVWDGVDPFIGSIVLAHTNLTEIKQTMQLFANVGIDPSQMVMGIGFYGRSFQLIDGSCSAPGCGFLGGALPGPCSLNSGTLMFSEIERVLNALDLNPVYDDIDAVKYVVWDNDQWVSYDDAQTLQQKLEYANTICLGGTMIWSVDQDDTSYTALSGLYAGLDINTPSRIEHGNECQITGCGQDCPVGYTFMTHTTSNPAVAQTCDTSNPAKLCCPPGAVPQHCHWSGGGGTTCNAQCNAGEIVLALDSTGDDGKPTCAVGTKAYCCFDGILACDGGKCDSGYTAQTDVIQSSDPTDDLCIDIGGPFVTNICPLSICRSSSAPLCCTENSGYNNCQWVGNPPDCLNAVCDAGQVAVYSDLQGDAPQACTSNKRLYCCDPPINDALPVKPEWVFPSVSPVPSDTYNVDEPATFTVDFDDNTDAGPTGDDGKENDSPFGEVFISSPNSGSVSSLDLAADWVLVGCSPTSDQPQQVTAYCSKPVDDDDSGCAHVFIGQATHTIVRMPKTCGLGPYARVVSLEPHPNQDILSPYHAAQQKSQIFALHFDYNFAAIPEENGPVLMRADMTNMQGYVSFPPMHLMRFKLMRDAMVNSAPDKGTTSTRRNVKREFHQPEGLEKRWFGPFDSWLKKLNTLTSSKSLSQNFHWSDTYTIFHQEEQCPHFMSSLDISVSGQAAFLASFGYYLEATIIPPEIQQASDEASASATFTIEALAGIDFSSDRSELISFGFPGLYYPGLLTLGPSLHIYGQLIGTLSMSGKLQTTIGYTFPSVDWAFGKQDSNDDEEPGFEDIDFNTFTRGVGPGSFDVNVNLEGNLEAHIIPSFQLGLRYASIYVFLEADLFAGFGVNGSVSLTSAPQFCINPHYGANINAGITGELLFWRPNPLSVNLFSADNSFFEQCFSAASQGDPTNSIIQRDELRHTESRISTHKRVLQEKRLHESHDSAAPAYMTKRALSGKIRRVLPTTVSPLLPIHNEAHVSKRANVPFLPGGLFCPAEGNEIVDTPTGTLICTLYEADLDPDQSGDRMARREFEKRQTLEIMKPDAITIQSNSTSPRLPPFHVLDSQKSSMKSCNNFVTIPNYDSVPITGYYDFDLPAALHPELSSYAAIPVNLQNKDGSSGLVVRPGVSVYGREHIYEESLAATFIDYLKQQTNLYQPNSWCNWVATNLQRTPPYFAQQSLFARVGSCYPNNNVAGSSMPALESNANTAKNLAMFDGERNLDNSLGASKVFRQPTKFGGYCGSAQVGYIRSVAGVLSYMNDGPIRDEFLRINTCVRTAWSDWSTAYLASTDPTAASATNRGQVNVPNLYDNYIHTVIGNMPVYLRRQVSTFIPLTNLDADPSVNPPVHDEIDISFNVLLDDKSNGINIAGNEVDSRGVIAFAQNQRVTQQDITDSILSEIQGGITWYCILDFGS</sequence>
<dbReference type="Pfam" id="PF00704">
    <property type="entry name" value="Glyco_hydro_18"/>
    <property type="match status" value="1"/>
</dbReference>
<keyword evidence="3 8" id="KW-0378">Hydrolase</keyword>
<keyword evidence="7" id="KW-0624">Polysaccharide degradation</keyword>
<organism evidence="12 13">
    <name type="scientific">Psilocybe cf. subviscida</name>
    <dbReference type="NCBI Taxonomy" id="2480587"/>
    <lineage>
        <taxon>Eukaryota</taxon>
        <taxon>Fungi</taxon>
        <taxon>Dikarya</taxon>
        <taxon>Basidiomycota</taxon>
        <taxon>Agaricomycotina</taxon>
        <taxon>Agaricomycetes</taxon>
        <taxon>Agaricomycetidae</taxon>
        <taxon>Agaricales</taxon>
        <taxon>Agaricineae</taxon>
        <taxon>Strophariaceae</taxon>
        <taxon>Psilocybe</taxon>
    </lineage>
</organism>
<dbReference type="PROSITE" id="PS01095">
    <property type="entry name" value="GH18_1"/>
    <property type="match status" value="1"/>
</dbReference>
<dbReference type="InterPro" id="IPR036861">
    <property type="entry name" value="Endochitinase-like_sf"/>
</dbReference>
<dbReference type="InterPro" id="IPR001223">
    <property type="entry name" value="Glyco_hydro18_cat"/>
</dbReference>
<evidence type="ECO:0000256" key="3">
    <source>
        <dbReference type="ARBA" id="ARBA00022801"/>
    </source>
</evidence>
<name>A0A8H5BUL6_9AGAR</name>